<keyword evidence="4" id="KW-0963">Cytoplasm</keyword>
<dbReference type="InterPro" id="IPR021897">
    <property type="entry name" value="FAP206"/>
</dbReference>
<evidence type="ECO:0000256" key="2">
    <source>
        <dbReference type="ARBA" id="ARBA00010500"/>
    </source>
</evidence>
<evidence type="ECO:0000256" key="7">
    <source>
        <dbReference type="ARBA" id="ARBA00023212"/>
    </source>
</evidence>
<dbReference type="AlphaFoldDB" id="A0AAW2I4H3"/>
<dbReference type="PANTHER" id="PTHR21442">
    <property type="entry name" value="CILIA- AND FLAGELLA-ASSOCIATED PROTEIN 206"/>
    <property type="match status" value="1"/>
</dbReference>
<evidence type="ECO:0000256" key="8">
    <source>
        <dbReference type="ARBA" id="ARBA00023273"/>
    </source>
</evidence>
<comment type="subcellular location">
    <subcellularLocation>
        <location evidence="1">Cytoplasm</location>
        <location evidence="1">Cytoskeleton</location>
        <location evidence="1">Cilium axoneme</location>
    </subcellularLocation>
</comment>
<dbReference type="GO" id="GO:0030030">
    <property type="term" value="P:cell projection organization"/>
    <property type="evidence" value="ECO:0007669"/>
    <property type="project" value="UniProtKB-KW"/>
</dbReference>
<reference evidence="10" key="1">
    <citation type="journal article" date="2024" name="Gigascience">
        <title>Chromosome-level genome of the poultry shaft louse Menopon gallinae provides insight into the host-switching and adaptive evolution of parasitic lice.</title>
        <authorList>
            <person name="Xu Y."/>
            <person name="Ma L."/>
            <person name="Liu S."/>
            <person name="Liang Y."/>
            <person name="Liu Q."/>
            <person name="He Z."/>
            <person name="Tian L."/>
            <person name="Duan Y."/>
            <person name="Cai W."/>
            <person name="Li H."/>
            <person name="Song F."/>
        </authorList>
    </citation>
    <scope>NUCLEOTIDE SEQUENCE</scope>
    <source>
        <strain evidence="10">Cailab_2023a</strain>
    </source>
</reference>
<evidence type="ECO:0000256" key="4">
    <source>
        <dbReference type="ARBA" id="ARBA00022490"/>
    </source>
</evidence>
<dbReference type="EMBL" id="JARGDH010000002">
    <property type="protein sequence ID" value="KAL0276603.1"/>
    <property type="molecule type" value="Genomic_DNA"/>
</dbReference>
<accession>A0AAW2I4H3</accession>
<comment type="caution">
    <text evidence="10">The sequence shown here is derived from an EMBL/GenBank/DDBJ whole genome shotgun (WGS) entry which is preliminary data.</text>
</comment>
<evidence type="ECO:0000256" key="3">
    <source>
        <dbReference type="ARBA" id="ARBA00021602"/>
    </source>
</evidence>
<evidence type="ECO:0000256" key="9">
    <source>
        <dbReference type="ARBA" id="ARBA00045321"/>
    </source>
</evidence>
<dbReference type="GO" id="GO:0005930">
    <property type="term" value="C:axoneme"/>
    <property type="evidence" value="ECO:0007669"/>
    <property type="project" value="UniProtKB-SubCell"/>
</dbReference>
<keyword evidence="7" id="KW-0206">Cytoskeleton</keyword>
<evidence type="ECO:0000313" key="10">
    <source>
        <dbReference type="EMBL" id="KAL0276603.1"/>
    </source>
</evidence>
<keyword evidence="5" id="KW-0970">Cilium biogenesis/degradation</keyword>
<keyword evidence="6" id="KW-0969">Cilium</keyword>
<protein>
    <recommendedName>
        <fullName evidence="3">Cilia- and flagella-associated protein 206</fullName>
    </recommendedName>
</protein>
<dbReference type="GO" id="GO:0036064">
    <property type="term" value="C:ciliary basal body"/>
    <property type="evidence" value="ECO:0007669"/>
    <property type="project" value="TreeGrafter"/>
</dbReference>
<dbReference type="Pfam" id="PF12018">
    <property type="entry name" value="FAP206"/>
    <property type="match status" value="1"/>
</dbReference>
<name>A0AAW2I4H3_9NEOP</name>
<evidence type="ECO:0000256" key="5">
    <source>
        <dbReference type="ARBA" id="ARBA00022794"/>
    </source>
</evidence>
<gene>
    <name evidence="10" type="ORF">PYX00_004147</name>
</gene>
<evidence type="ECO:0000256" key="6">
    <source>
        <dbReference type="ARBA" id="ARBA00023069"/>
    </source>
</evidence>
<dbReference type="PANTHER" id="PTHR21442:SF0">
    <property type="entry name" value="CILIA- AND FLAGELLA-ASSOCIATED PROTEIN 206"/>
    <property type="match status" value="1"/>
</dbReference>
<sequence>MLRQEELYAKKLQQLTRDLMTMEPTCKEEKDKMYKNIIIFTVVAYGMGNPNQYTVLREAQAALYSVFKYTDLDAFVVQEMDAKEEYLYDLAKLTAGIRLYNRDAQRGGESIDDLPVLLSRASLFIRDRINKTLSQLDDRITEITKAVDIVYLLTLRNVSSLPEDDFSFELPAGVTWKDVDRIRKCSFLMHEQEFYLKKLIFVIEETILSIESLVEKFRETLSELHNVVRYRSAIPTGQVFPLFIILSNIWEDFQKEVAVLSEINNHYNFINNFRLESIEDLKLNIILNDVSGRPMHMMETPGTIGDINPRDLAKGVTIIEKADDDLLEQAQYSGFCAWTLSVTDGFLIPADPSIGYLRYNHRIYAFANHHVALAWGKHPESFIENIYRVARANLELVKILNLYEDLFLLRMEPMEKEEVVKIIRNTVYVQTELHPIRSNIDVDYTFSLWDYKRKALQLSRSLEYKTRSQQTTNSHFRANFGVQVGKNKTKSTQTMRDKGCNHDSPAVYHKGLRGLEDDFETFALLQPDMREIQIEEKNKHHEDDQEIESVP</sequence>
<organism evidence="10">
    <name type="scientific">Menopon gallinae</name>
    <name type="common">poultry shaft louse</name>
    <dbReference type="NCBI Taxonomy" id="328185"/>
    <lineage>
        <taxon>Eukaryota</taxon>
        <taxon>Metazoa</taxon>
        <taxon>Ecdysozoa</taxon>
        <taxon>Arthropoda</taxon>
        <taxon>Hexapoda</taxon>
        <taxon>Insecta</taxon>
        <taxon>Pterygota</taxon>
        <taxon>Neoptera</taxon>
        <taxon>Paraneoptera</taxon>
        <taxon>Psocodea</taxon>
        <taxon>Troctomorpha</taxon>
        <taxon>Phthiraptera</taxon>
        <taxon>Amblycera</taxon>
        <taxon>Menoponidae</taxon>
        <taxon>Menopon</taxon>
    </lineage>
</organism>
<keyword evidence="8" id="KW-0966">Cell projection</keyword>
<comment type="similarity">
    <text evidence="2">Belongs to the CFAP206 family.</text>
</comment>
<proteinExistence type="inferred from homology"/>
<comment type="function">
    <text evidence="9">Essential for sperm motility and is involved in the regulation of the beating frequency of motile cilia on the epithelial cells of the respiratory tract. Required for the establishment of radial spokes in sperm flagella.</text>
</comment>
<evidence type="ECO:0000256" key="1">
    <source>
        <dbReference type="ARBA" id="ARBA00004430"/>
    </source>
</evidence>
<dbReference type="GO" id="GO:0003356">
    <property type="term" value="P:regulation of cilium beat frequency"/>
    <property type="evidence" value="ECO:0007669"/>
    <property type="project" value="TreeGrafter"/>
</dbReference>